<dbReference type="InterPro" id="IPR008948">
    <property type="entry name" value="L-Aspartase-like"/>
</dbReference>
<dbReference type="Pfam" id="PF00206">
    <property type="entry name" value="Lyase_1"/>
    <property type="match status" value="1"/>
</dbReference>
<dbReference type="InterPro" id="IPR020557">
    <property type="entry name" value="Fumarate_lyase_CS"/>
</dbReference>
<evidence type="ECO:0000256" key="8">
    <source>
        <dbReference type="ARBA" id="ARBA00024477"/>
    </source>
</evidence>
<dbReference type="FunFam" id="1.20.200.10:FF:000008">
    <property type="entry name" value="Adenylosuccinate lyase"/>
    <property type="match status" value="1"/>
</dbReference>
<evidence type="ECO:0000313" key="14">
    <source>
        <dbReference type="EMBL" id="OIP42146.1"/>
    </source>
</evidence>
<evidence type="ECO:0000256" key="12">
    <source>
        <dbReference type="RuleBase" id="RU361172"/>
    </source>
</evidence>
<reference evidence="14 15" key="1">
    <citation type="journal article" date="2016" name="Environ. Microbiol.">
        <title>Genomic resolution of a cold subsurface aquifer community provides metabolic insights for novel microbes adapted to high CO concentrations.</title>
        <authorList>
            <person name="Probst A.J."/>
            <person name="Castelle C.J."/>
            <person name="Singh A."/>
            <person name="Brown C.T."/>
            <person name="Anantharaman K."/>
            <person name="Sharon I."/>
            <person name="Hug L.A."/>
            <person name="Burstein D."/>
            <person name="Emerson J.B."/>
            <person name="Thomas B.C."/>
            <person name="Banfield J.F."/>
        </authorList>
    </citation>
    <scope>NUCLEOTIDE SEQUENCE [LARGE SCALE GENOMIC DNA]</scope>
    <source>
        <strain evidence="14">CG2_30_40_21</strain>
    </source>
</reference>
<dbReference type="GO" id="GO:0070626">
    <property type="term" value="F:(S)-2-(5-amino-1-(5-phospho-D-ribosyl)imidazole-4-carboxamido) succinate lyase (fumarate-forming) activity"/>
    <property type="evidence" value="ECO:0007669"/>
    <property type="project" value="TreeGrafter"/>
</dbReference>
<evidence type="ECO:0000256" key="5">
    <source>
        <dbReference type="ARBA" id="ARBA00017058"/>
    </source>
</evidence>
<comment type="catalytic activity">
    <reaction evidence="10">
        <text>N(6)-(1,2-dicarboxyethyl)-AMP = fumarate + AMP</text>
        <dbReference type="Rhea" id="RHEA:16853"/>
        <dbReference type="ChEBI" id="CHEBI:29806"/>
        <dbReference type="ChEBI" id="CHEBI:57567"/>
        <dbReference type="ChEBI" id="CHEBI:456215"/>
        <dbReference type="EC" id="4.3.2.2"/>
    </reaction>
    <physiologicalReaction direction="left-to-right" evidence="10">
        <dbReference type="Rhea" id="RHEA:16854"/>
    </physiologicalReaction>
</comment>
<evidence type="ECO:0000259" key="13">
    <source>
        <dbReference type="SMART" id="SM00998"/>
    </source>
</evidence>
<dbReference type="EMBL" id="MNYI01000058">
    <property type="protein sequence ID" value="OIP42146.1"/>
    <property type="molecule type" value="Genomic_DNA"/>
</dbReference>
<comment type="catalytic activity">
    <reaction evidence="8">
        <text>(2S)-2-[5-amino-1-(5-phospho-beta-D-ribosyl)imidazole-4-carboxamido]succinate = 5-amino-1-(5-phospho-beta-D-ribosyl)imidazole-4-carboxamide + fumarate</text>
        <dbReference type="Rhea" id="RHEA:23920"/>
        <dbReference type="ChEBI" id="CHEBI:29806"/>
        <dbReference type="ChEBI" id="CHEBI:58443"/>
        <dbReference type="ChEBI" id="CHEBI:58475"/>
        <dbReference type="EC" id="4.3.2.2"/>
    </reaction>
    <physiologicalReaction direction="left-to-right" evidence="8">
        <dbReference type="Rhea" id="RHEA:23921"/>
    </physiologicalReaction>
</comment>
<feature type="domain" description="Adenylosuccinate lyase C-terminal" evidence="13">
    <location>
        <begin position="349"/>
        <end position="428"/>
    </location>
</feature>
<dbReference type="Proteomes" id="UP000183085">
    <property type="component" value="Unassembled WGS sequence"/>
</dbReference>
<evidence type="ECO:0000256" key="4">
    <source>
        <dbReference type="ARBA" id="ARBA00012339"/>
    </source>
</evidence>
<dbReference type="InterPro" id="IPR000362">
    <property type="entry name" value="Fumarate_lyase_fam"/>
</dbReference>
<dbReference type="Gene3D" id="1.10.275.10">
    <property type="entry name" value="Fumarase/aspartase (N-terminal domain)"/>
    <property type="match status" value="1"/>
</dbReference>
<organism evidence="14 15">
    <name type="scientific">Candidatus Desantisbacteria bacterium CG2_30_40_21</name>
    <dbReference type="NCBI Taxonomy" id="1817895"/>
    <lineage>
        <taxon>Bacteria</taxon>
        <taxon>Candidatus Desantisiibacteriota</taxon>
    </lineage>
</organism>
<dbReference type="SUPFAM" id="SSF48557">
    <property type="entry name" value="L-aspartase-like"/>
    <property type="match status" value="1"/>
</dbReference>
<dbReference type="PANTHER" id="PTHR43172">
    <property type="entry name" value="ADENYLOSUCCINATE LYASE"/>
    <property type="match status" value="1"/>
</dbReference>
<dbReference type="InterPro" id="IPR024083">
    <property type="entry name" value="Fumarase/histidase_N"/>
</dbReference>
<dbReference type="CDD" id="cd01360">
    <property type="entry name" value="Adenylsuccinate_lyase_1"/>
    <property type="match status" value="1"/>
</dbReference>
<dbReference type="GO" id="GO:0006189">
    <property type="term" value="P:'de novo' IMP biosynthetic process"/>
    <property type="evidence" value="ECO:0007669"/>
    <property type="project" value="UniProtKB-UniPathway"/>
</dbReference>
<protein>
    <recommendedName>
        <fullName evidence="5 11">Adenylosuccinate lyase</fullName>
        <shortName evidence="12">ASL</shortName>
        <ecNumber evidence="4 11">4.3.2.2</ecNumber>
    </recommendedName>
    <alternativeName>
        <fullName evidence="9 12">Adenylosuccinase</fullName>
    </alternativeName>
</protein>
<dbReference type="Pfam" id="PF10397">
    <property type="entry name" value="ADSL_C"/>
    <property type="match status" value="1"/>
</dbReference>
<dbReference type="SMART" id="SM00998">
    <property type="entry name" value="ADSL_C"/>
    <property type="match status" value="1"/>
</dbReference>
<dbReference type="InterPro" id="IPR022761">
    <property type="entry name" value="Fumarate_lyase_N"/>
</dbReference>
<evidence type="ECO:0000256" key="11">
    <source>
        <dbReference type="NCBIfam" id="TIGR00928"/>
    </source>
</evidence>
<dbReference type="STRING" id="1817895.AUJ95_02045"/>
<proteinExistence type="inferred from homology"/>
<dbReference type="NCBIfam" id="TIGR00928">
    <property type="entry name" value="purB"/>
    <property type="match status" value="1"/>
</dbReference>
<dbReference type="Gene3D" id="1.10.40.30">
    <property type="entry name" value="Fumarase/aspartase (C-terminal domain)"/>
    <property type="match status" value="1"/>
</dbReference>
<evidence type="ECO:0000256" key="3">
    <source>
        <dbReference type="ARBA" id="ARBA00008273"/>
    </source>
</evidence>
<evidence type="ECO:0000256" key="6">
    <source>
        <dbReference type="ARBA" id="ARBA00022755"/>
    </source>
</evidence>
<dbReference type="EC" id="4.3.2.2" evidence="4 11"/>
<keyword evidence="7 12" id="KW-0456">Lyase</keyword>
<evidence type="ECO:0000256" key="10">
    <source>
        <dbReference type="ARBA" id="ARBA00049115"/>
    </source>
</evidence>
<dbReference type="InterPro" id="IPR004769">
    <property type="entry name" value="Pur_lyase"/>
</dbReference>
<dbReference type="AlphaFoldDB" id="A0A1J5EBG1"/>
<dbReference type="FunFam" id="1.10.275.10:FF:000006">
    <property type="entry name" value="Adenylosuccinate lyase"/>
    <property type="match status" value="1"/>
</dbReference>
<dbReference type="UniPathway" id="UPA00075">
    <property type="reaction ID" value="UER00336"/>
</dbReference>
<comment type="caution">
    <text evidence="14">The sequence shown here is derived from an EMBL/GenBank/DDBJ whole genome shotgun (WGS) entry which is preliminary data.</text>
</comment>
<comment type="similarity">
    <text evidence="3 12">Belongs to the lyase 1 family. Adenylosuccinate lyase subfamily.</text>
</comment>
<evidence type="ECO:0000256" key="2">
    <source>
        <dbReference type="ARBA" id="ARBA00004734"/>
    </source>
</evidence>
<dbReference type="GO" id="GO:0044208">
    <property type="term" value="P:'de novo' AMP biosynthetic process"/>
    <property type="evidence" value="ECO:0007669"/>
    <property type="project" value="UniProtKB-UniPathway"/>
</dbReference>
<comment type="pathway">
    <text evidence="2 12">Purine metabolism; AMP biosynthesis via de novo pathway; AMP from IMP: step 2/2.</text>
</comment>
<dbReference type="InterPro" id="IPR019468">
    <property type="entry name" value="AdenyloSucc_lyase_C"/>
</dbReference>
<sequence>MIQRYTRSEMGKIWTDEYKFRKLLEIEILACEAQVALGNIPKYAVEKIREKANFNVDRILEIEETVQHDIIAFLTSVAEYVGEESRYIHLGLTSYDVVDTCLSVRMRDAGEMIAGDLKRLSEVLKKQAHKYQHTIMIGRTHGIHAEPMTFGLKMALWYFETLRNIHRMEEAIKVISVGKLSGAVGTYSQIDPFVEEYVCQKLGLKQAEVATQVLQRDRHAEYLTTLAVIASSLEKFSTEIRNLQRTDIGEVEEPFGKGQKGSSAMPHKKNPVVAERISGLARVVRANAMAALENVSLWHERDIAHSSVERVIIPDSILLIDYMLDKFIWIAENIVVREDRMKENINRTKGLIHSQSLLLALTQKNVLREDAYSMVQRNAMRVIDEGIDFRELILNDQDIRGYLSLQEIDDCFDLDKYLKNIDVVFKRL</sequence>
<dbReference type="FunFam" id="1.10.40.30:FF:000007">
    <property type="entry name" value="Adenylosuccinate lyase"/>
    <property type="match status" value="1"/>
</dbReference>
<dbReference type="Gene3D" id="1.20.200.10">
    <property type="entry name" value="Fumarase/aspartase (Central domain)"/>
    <property type="match status" value="1"/>
</dbReference>
<name>A0A1J5EBG1_9BACT</name>
<comment type="pathway">
    <text evidence="1 12">Purine metabolism; IMP biosynthesis via de novo pathway; 5-amino-1-(5-phospho-D-ribosyl)imidazole-4-carboxamide from 5-amino-1-(5-phospho-D-ribosyl)imidazole-4-carboxylate: step 2/2.</text>
</comment>
<keyword evidence="6 12" id="KW-0658">Purine biosynthesis</keyword>
<dbReference type="GO" id="GO:0004018">
    <property type="term" value="F:N6-(1,2-dicarboxyethyl)AMP AMP-lyase (fumarate-forming) activity"/>
    <property type="evidence" value="ECO:0007669"/>
    <property type="project" value="UniProtKB-UniRule"/>
</dbReference>
<gene>
    <name evidence="14" type="ORF">AUJ95_02045</name>
</gene>
<dbReference type="PANTHER" id="PTHR43172:SF1">
    <property type="entry name" value="ADENYLOSUCCINATE LYASE"/>
    <property type="match status" value="1"/>
</dbReference>
<evidence type="ECO:0000256" key="7">
    <source>
        <dbReference type="ARBA" id="ARBA00023239"/>
    </source>
</evidence>
<accession>A0A1J5EBG1</accession>
<dbReference type="PROSITE" id="PS00163">
    <property type="entry name" value="FUMARATE_LYASES"/>
    <property type="match status" value="1"/>
</dbReference>
<dbReference type="UniPathway" id="UPA00074">
    <property type="reaction ID" value="UER00132"/>
</dbReference>
<evidence type="ECO:0000313" key="15">
    <source>
        <dbReference type="Proteomes" id="UP000183085"/>
    </source>
</evidence>
<dbReference type="GO" id="GO:0005829">
    <property type="term" value="C:cytosol"/>
    <property type="evidence" value="ECO:0007669"/>
    <property type="project" value="TreeGrafter"/>
</dbReference>
<dbReference type="PRINTS" id="PR00145">
    <property type="entry name" value="ARGSUCLYASE"/>
</dbReference>
<evidence type="ECO:0000256" key="9">
    <source>
        <dbReference type="ARBA" id="ARBA00030717"/>
    </source>
</evidence>
<dbReference type="PRINTS" id="PR00149">
    <property type="entry name" value="FUMRATELYASE"/>
</dbReference>
<evidence type="ECO:0000256" key="1">
    <source>
        <dbReference type="ARBA" id="ARBA00004706"/>
    </source>
</evidence>